<keyword evidence="2" id="KW-0813">Transport</keyword>
<dbReference type="GO" id="GO:0005886">
    <property type="term" value="C:plasma membrane"/>
    <property type="evidence" value="ECO:0007669"/>
    <property type="project" value="UniProtKB-SubCell"/>
</dbReference>
<keyword evidence="13" id="KW-1185">Reference proteome</keyword>
<sequence length="481" mass="52796">MGEHATTKNQVFNLSIDMNPPAGSKCFDDDGRLKRTGTVWTASAHIITAVIGSGVLSLAFATAQLGWIAGPTVMFLFSFVTYYTSTLLSDCYRSGDPDNGKRNYTYMDAVRSNLGEAKVKICGIIQYLNLFGVGVGYTIASSISMRAIKKSNCFHKSGGKNPCHFNSNPYMIAFGAVEIIFSQIPDFDQLWWLSIVAAVMSFTYSSVGLALGIAKVVETGQFRGSLTGISIGTVTQTQKIWRSFQALGDIAFAYSYSIILIEIQDTVRSPPSESKTMRKATFISVAVTTLFYMLCGCMGYAAFGDLAPGNLLTGFGFYNPYWLLDIANAAIVIHLVGAYQVYCQPLFAFVEKYAAARFPDSDFITKDIKVPIPGFKPYKLNLFRAIWRTIFVIITTIISMLLPFFNDVAALLGALGFWPLTVYFPVEMYIAQKKIPKWSTRWLCLQILSGACLIITIAAAAGSIAGVVHDLKVYKPFGTND</sequence>
<feature type="transmembrane region" description="Helical" evidence="10">
    <location>
        <begin position="321"/>
        <end position="342"/>
    </location>
</feature>
<feature type="transmembrane region" description="Helical" evidence="10">
    <location>
        <begin position="124"/>
        <end position="144"/>
    </location>
</feature>
<keyword evidence="4 10" id="KW-0812">Transmembrane</keyword>
<evidence type="ECO:0000313" key="12">
    <source>
        <dbReference type="EMBL" id="KAK9270051.1"/>
    </source>
</evidence>
<dbReference type="EMBL" id="JBBPBK010000014">
    <property type="protein sequence ID" value="KAK9270051.1"/>
    <property type="molecule type" value="Genomic_DNA"/>
</dbReference>
<evidence type="ECO:0000259" key="11">
    <source>
        <dbReference type="Pfam" id="PF01490"/>
    </source>
</evidence>
<evidence type="ECO:0000256" key="4">
    <source>
        <dbReference type="ARBA" id="ARBA00022692"/>
    </source>
</evidence>
<dbReference type="AlphaFoldDB" id="A0AAP0NDG3"/>
<keyword evidence="3" id="KW-1003">Cell membrane</keyword>
<evidence type="ECO:0000256" key="2">
    <source>
        <dbReference type="ARBA" id="ARBA00022448"/>
    </source>
</evidence>
<feature type="transmembrane region" description="Helical" evidence="10">
    <location>
        <begin position="442"/>
        <end position="468"/>
    </location>
</feature>
<evidence type="ECO:0000256" key="7">
    <source>
        <dbReference type="ARBA" id="ARBA00022989"/>
    </source>
</evidence>
<evidence type="ECO:0000256" key="10">
    <source>
        <dbReference type="SAM" id="Phobius"/>
    </source>
</evidence>
<gene>
    <name evidence="12" type="ORF">L1049_025624</name>
</gene>
<proteinExistence type="inferred from homology"/>
<feature type="transmembrane region" description="Helical" evidence="10">
    <location>
        <begin position="411"/>
        <end position="430"/>
    </location>
</feature>
<feature type="transmembrane region" description="Helical" evidence="10">
    <location>
        <begin position="385"/>
        <end position="405"/>
    </location>
</feature>
<dbReference type="GO" id="GO:0006865">
    <property type="term" value="P:amino acid transport"/>
    <property type="evidence" value="ECO:0007669"/>
    <property type="project" value="UniProtKB-KW"/>
</dbReference>
<feature type="domain" description="Amino acid transporter transmembrane" evidence="11">
    <location>
        <begin position="35"/>
        <end position="468"/>
    </location>
</feature>
<feature type="transmembrane region" description="Helical" evidence="10">
    <location>
        <begin position="190"/>
        <end position="214"/>
    </location>
</feature>
<feature type="transmembrane region" description="Helical" evidence="10">
    <location>
        <begin position="39"/>
        <end position="58"/>
    </location>
</feature>
<dbReference type="GO" id="GO:0015293">
    <property type="term" value="F:symporter activity"/>
    <property type="evidence" value="ECO:0007669"/>
    <property type="project" value="UniProtKB-KW"/>
</dbReference>
<feature type="transmembrane region" description="Helical" evidence="10">
    <location>
        <begin position="65"/>
        <end position="84"/>
    </location>
</feature>
<evidence type="ECO:0000256" key="3">
    <source>
        <dbReference type="ARBA" id="ARBA00022475"/>
    </source>
</evidence>
<comment type="similarity">
    <text evidence="9">Belongs to the amino acid/polyamine transporter 2 family. Amino acid/auxin permease (AAAP) (TC 2.A.18.2) subfamily.</text>
</comment>
<accession>A0AAP0NDG3</accession>
<evidence type="ECO:0000256" key="5">
    <source>
        <dbReference type="ARBA" id="ARBA00022847"/>
    </source>
</evidence>
<keyword evidence="6" id="KW-0029">Amino-acid transport</keyword>
<dbReference type="PANTHER" id="PTHR48017">
    <property type="entry name" value="OS05G0424000 PROTEIN-RELATED"/>
    <property type="match status" value="1"/>
</dbReference>
<evidence type="ECO:0000256" key="9">
    <source>
        <dbReference type="ARBA" id="ARBA00061463"/>
    </source>
</evidence>
<keyword evidence="8 10" id="KW-0472">Membrane</keyword>
<feature type="transmembrane region" description="Helical" evidence="10">
    <location>
        <begin position="165"/>
        <end position="184"/>
    </location>
</feature>
<comment type="subcellular location">
    <subcellularLocation>
        <location evidence="1">Cell membrane</location>
    </subcellularLocation>
</comment>
<keyword evidence="5" id="KW-0769">Symport</keyword>
<dbReference type="Proteomes" id="UP001415857">
    <property type="component" value="Unassembled WGS sequence"/>
</dbReference>
<protein>
    <recommendedName>
        <fullName evidence="11">Amino acid transporter transmembrane domain-containing protein</fullName>
    </recommendedName>
</protein>
<organism evidence="12 13">
    <name type="scientific">Liquidambar formosana</name>
    <name type="common">Formosan gum</name>
    <dbReference type="NCBI Taxonomy" id="63359"/>
    <lineage>
        <taxon>Eukaryota</taxon>
        <taxon>Viridiplantae</taxon>
        <taxon>Streptophyta</taxon>
        <taxon>Embryophyta</taxon>
        <taxon>Tracheophyta</taxon>
        <taxon>Spermatophyta</taxon>
        <taxon>Magnoliopsida</taxon>
        <taxon>eudicotyledons</taxon>
        <taxon>Gunneridae</taxon>
        <taxon>Pentapetalae</taxon>
        <taxon>Saxifragales</taxon>
        <taxon>Altingiaceae</taxon>
        <taxon>Liquidambar</taxon>
    </lineage>
</organism>
<evidence type="ECO:0000313" key="13">
    <source>
        <dbReference type="Proteomes" id="UP001415857"/>
    </source>
</evidence>
<evidence type="ECO:0000256" key="1">
    <source>
        <dbReference type="ARBA" id="ARBA00004236"/>
    </source>
</evidence>
<feature type="transmembrane region" description="Helical" evidence="10">
    <location>
        <begin position="280"/>
        <end position="301"/>
    </location>
</feature>
<keyword evidence="7 10" id="KW-1133">Transmembrane helix</keyword>
<dbReference type="Pfam" id="PF01490">
    <property type="entry name" value="Aa_trans"/>
    <property type="match status" value="1"/>
</dbReference>
<dbReference type="InterPro" id="IPR013057">
    <property type="entry name" value="AA_transpt_TM"/>
</dbReference>
<dbReference type="FunFam" id="1.20.1740.10:FF:000055">
    <property type="entry name" value="Amino acid permease 6"/>
    <property type="match status" value="1"/>
</dbReference>
<evidence type="ECO:0000256" key="8">
    <source>
        <dbReference type="ARBA" id="ARBA00023136"/>
    </source>
</evidence>
<evidence type="ECO:0000256" key="6">
    <source>
        <dbReference type="ARBA" id="ARBA00022970"/>
    </source>
</evidence>
<name>A0AAP0NDG3_LIQFO</name>
<reference evidence="12 13" key="1">
    <citation type="journal article" date="2024" name="Plant J.">
        <title>Genome sequences and population genomics reveal climatic adaptation and genomic divergence between two closely related sweetgum species.</title>
        <authorList>
            <person name="Xu W.Q."/>
            <person name="Ren C.Q."/>
            <person name="Zhang X.Y."/>
            <person name="Comes H.P."/>
            <person name="Liu X.H."/>
            <person name="Li Y.G."/>
            <person name="Kettle C.J."/>
            <person name="Jalonen R."/>
            <person name="Gaisberger H."/>
            <person name="Ma Y.Z."/>
            <person name="Qiu Y.X."/>
        </authorList>
    </citation>
    <scope>NUCLEOTIDE SEQUENCE [LARGE SCALE GENOMIC DNA]</scope>
    <source>
        <strain evidence="12">Hangzhou</strain>
    </source>
</reference>
<comment type="caution">
    <text evidence="12">The sequence shown here is derived from an EMBL/GenBank/DDBJ whole genome shotgun (WGS) entry which is preliminary data.</text>
</comment>